<organism evidence="6 7">
    <name type="scientific">Arthrobacter russicus</name>
    <dbReference type="NCBI Taxonomy" id="172040"/>
    <lineage>
        <taxon>Bacteria</taxon>
        <taxon>Bacillati</taxon>
        <taxon>Actinomycetota</taxon>
        <taxon>Actinomycetes</taxon>
        <taxon>Micrococcales</taxon>
        <taxon>Micrococcaceae</taxon>
        <taxon>Arthrobacter</taxon>
    </lineage>
</organism>
<protein>
    <submittedName>
        <fullName evidence="6">Zinc/manganese transport system substrate-binding protein</fullName>
    </submittedName>
</protein>
<sequence length="316" mass="32754">MRRLPSPSSVRPARAALTALAAAGLALGLAACGGSSGSPQASGGSSGTQRIEVVAVTNVYGDIVSKIGGDRVKVTSIIANASQDPHSYETTAQDKLAVSKAALLIENGGGYDDFFSKLAEGADPGKLIDVVELSGLKTAANSEDFNEHVWYSLPSVSKLADRIAQKLGGIDTANAAEFTANAEKFKASVAQIETVLAGVKSGSEGQPVAITEPVPLWMLQSAGLVNKTPEEYSHAIEEGSDVPPAVLKAASDLLSSKSVRFLAYNDQTEGPQTESLKKAAEAAGVPVVNFSETLPEGQDYLGWMTQNANHIADALK</sequence>
<evidence type="ECO:0000256" key="1">
    <source>
        <dbReference type="ARBA" id="ARBA00004196"/>
    </source>
</evidence>
<evidence type="ECO:0000256" key="4">
    <source>
        <dbReference type="ARBA" id="ARBA00022729"/>
    </source>
</evidence>
<dbReference type="EMBL" id="JAVDQF010000001">
    <property type="protein sequence ID" value="MDR6268506.1"/>
    <property type="molecule type" value="Genomic_DNA"/>
</dbReference>
<gene>
    <name evidence="6" type="ORF">JOE69_000744</name>
</gene>
<keyword evidence="4 5" id="KW-0732">Signal</keyword>
<dbReference type="SUPFAM" id="SSF53807">
    <property type="entry name" value="Helical backbone' metal receptor"/>
    <property type="match status" value="1"/>
</dbReference>
<comment type="caution">
    <text evidence="6">The sequence shown here is derived from an EMBL/GenBank/DDBJ whole genome shotgun (WGS) entry which is preliminary data.</text>
</comment>
<evidence type="ECO:0000256" key="5">
    <source>
        <dbReference type="SAM" id="SignalP"/>
    </source>
</evidence>
<dbReference type="PROSITE" id="PS51257">
    <property type="entry name" value="PROKAR_LIPOPROTEIN"/>
    <property type="match status" value="1"/>
</dbReference>
<dbReference type="Proteomes" id="UP001185069">
    <property type="component" value="Unassembled WGS sequence"/>
</dbReference>
<feature type="signal peptide" evidence="5">
    <location>
        <begin position="1"/>
        <end position="21"/>
    </location>
</feature>
<feature type="chain" id="PRO_5045685079" evidence="5">
    <location>
        <begin position="22"/>
        <end position="316"/>
    </location>
</feature>
<reference evidence="6 7" key="1">
    <citation type="submission" date="2023-07" db="EMBL/GenBank/DDBJ databases">
        <title>Sequencing the genomes of 1000 actinobacteria strains.</title>
        <authorList>
            <person name="Klenk H.-P."/>
        </authorList>
    </citation>
    <scope>NUCLEOTIDE SEQUENCE [LARGE SCALE GENOMIC DNA]</scope>
    <source>
        <strain evidence="6 7">DSM 14555</strain>
    </source>
</reference>
<dbReference type="InterPro" id="IPR006127">
    <property type="entry name" value="ZnuA-like"/>
</dbReference>
<accession>A0ABU1JAN7</accession>
<keyword evidence="3" id="KW-0479">Metal-binding</keyword>
<evidence type="ECO:0000256" key="2">
    <source>
        <dbReference type="ARBA" id="ARBA00022448"/>
    </source>
</evidence>
<dbReference type="RefSeq" id="WP_309796182.1">
    <property type="nucleotide sequence ID" value="NZ_BAAAHY010000006.1"/>
</dbReference>
<evidence type="ECO:0000313" key="7">
    <source>
        <dbReference type="Proteomes" id="UP001185069"/>
    </source>
</evidence>
<dbReference type="PANTHER" id="PTHR42953">
    <property type="entry name" value="HIGH-AFFINITY ZINC UPTAKE SYSTEM PROTEIN ZNUA-RELATED"/>
    <property type="match status" value="1"/>
</dbReference>
<dbReference type="PANTHER" id="PTHR42953:SF1">
    <property type="entry name" value="METAL-BINDING PROTEIN HI_0362-RELATED"/>
    <property type="match status" value="1"/>
</dbReference>
<evidence type="ECO:0000256" key="3">
    <source>
        <dbReference type="ARBA" id="ARBA00022723"/>
    </source>
</evidence>
<proteinExistence type="predicted"/>
<evidence type="ECO:0000313" key="6">
    <source>
        <dbReference type="EMBL" id="MDR6268506.1"/>
    </source>
</evidence>
<keyword evidence="7" id="KW-1185">Reference proteome</keyword>
<name>A0ABU1JAN7_9MICC</name>
<dbReference type="Pfam" id="PF01297">
    <property type="entry name" value="ZnuA"/>
    <property type="match status" value="1"/>
</dbReference>
<keyword evidence="2" id="KW-0813">Transport</keyword>
<dbReference type="InterPro" id="IPR050492">
    <property type="entry name" value="Bact_metal-bind_prot9"/>
</dbReference>
<comment type="subcellular location">
    <subcellularLocation>
        <location evidence="1">Cell envelope</location>
    </subcellularLocation>
</comment>
<dbReference type="Gene3D" id="3.40.50.1980">
    <property type="entry name" value="Nitrogenase molybdenum iron protein domain"/>
    <property type="match status" value="2"/>
</dbReference>